<sequence>MKIEHIKVTDPFWTKYRAIVKDKLIPYQWSVINDDKEIAIEKENADAYDAVEKSHAVENLKIAAGLSKGHFYGFWFQDSDVYKWLEAVAYALRYAPDKELEGIADSLINIIAQAQEPDGYLDTYIQIEAPEHKFTHVSLSHELYVMGHYIEAGVAYYQTTRNQKALDIAKKMGDCIDANFGPEDNKMHGYPGHPEVELALAKLADETGDAKYTRVAKYMIDQRGTRPNNFFEEQLKNVQAKKIEDPYYGDASKPDPEASYFQNDVPVREMQSAEGHAVRMVYLLTGMAHVARQTGDQSLLAASQRLWEDITQRQMYVTGGVGSSAPKGEAFTFDYDLPNDTAYAETCASCAMSFFAKQMRDARQDADYGDVLERELYNGTISGMSLDGEHFFYVNPLEVDPEASKNDPMKSHVKVQRAAWFGCACCPPNLARLVASVDQYIYTVTDDAIYADQFIGNETTFDNGLTIKQTGNFPWSGDVQFTITADQAVETTVAIRIPAWSRHQYTVTVDGQPLAAELDHGYLKMKRNWISTTQIKLTLDMSVQMVHADSRIKDDVGKTAIQRGPVVYTLEQADNGRHLQANTLPATPEFTVTPDDTTFAVPTMKITANALHTDAATPAGSLYGTPATTLTHKQQLTFIPYFAWANRAPGEMMVWVHQA</sequence>
<feature type="domain" description="Non-reducing end beta-L-arabinofuranosidase-like GH127 catalytic" evidence="1">
    <location>
        <begin position="6"/>
        <end position="438"/>
    </location>
</feature>
<dbReference type="EMBL" id="KI271588">
    <property type="protein sequence ID" value="ERL65266.1"/>
    <property type="molecule type" value="Genomic_DNA"/>
</dbReference>
<dbReference type="eggNOG" id="COG3533">
    <property type="taxonomic scope" value="Bacteria"/>
</dbReference>
<feature type="domain" description="Non-reducing end beta-L-arabinofuranosidase-like GH127 middle" evidence="2">
    <location>
        <begin position="449"/>
        <end position="541"/>
    </location>
</feature>
<dbReference type="InterPro" id="IPR049046">
    <property type="entry name" value="Beta-AFase-like_GH127_middle"/>
</dbReference>
<organism evidence="4 5">
    <name type="scientific">Schleiferilactobacillus shenzhenensis LY-73</name>
    <dbReference type="NCBI Taxonomy" id="1231336"/>
    <lineage>
        <taxon>Bacteria</taxon>
        <taxon>Bacillati</taxon>
        <taxon>Bacillota</taxon>
        <taxon>Bacilli</taxon>
        <taxon>Lactobacillales</taxon>
        <taxon>Lactobacillaceae</taxon>
        <taxon>Schleiferilactobacillus</taxon>
    </lineage>
</organism>
<dbReference type="InterPro" id="IPR008928">
    <property type="entry name" value="6-hairpin_glycosidase_sf"/>
</dbReference>
<dbReference type="PANTHER" id="PTHR43465:SF2">
    <property type="entry name" value="DUF1680 DOMAIN PROTEIN (AFU_ORTHOLOGUE AFUA_1G08910)"/>
    <property type="match status" value="1"/>
</dbReference>
<reference evidence="5" key="1">
    <citation type="journal article" date="2013" name="Genome Announc.">
        <title>Whole-Genome Sequencing of Lactobacillus shenzhenensis Strain LY-73T.</title>
        <authorList>
            <person name="Lin Z."/>
            <person name="Liu Z."/>
            <person name="Yang R."/>
            <person name="Zou Y."/>
            <person name="Wan D."/>
            <person name="Chen J."/>
            <person name="Guo M."/>
            <person name="Zhao J."/>
            <person name="Fang C."/>
            <person name="Yang R."/>
            <person name="Liu F."/>
        </authorList>
    </citation>
    <scope>NUCLEOTIDE SEQUENCE [LARGE SCALE GENOMIC DNA]</scope>
    <source>
        <strain evidence="5">LY-73</strain>
    </source>
</reference>
<dbReference type="Pfam" id="PF20737">
    <property type="entry name" value="Glyco_hydro127C"/>
    <property type="match status" value="1"/>
</dbReference>
<dbReference type="PANTHER" id="PTHR43465">
    <property type="entry name" value="DUF1680 DOMAIN PROTEIN (AFU_ORTHOLOGUE AFUA_1G08910)"/>
    <property type="match status" value="1"/>
</dbReference>
<evidence type="ECO:0000259" key="3">
    <source>
        <dbReference type="Pfam" id="PF20737"/>
    </source>
</evidence>
<dbReference type="InterPro" id="IPR049049">
    <property type="entry name" value="Beta-AFase-like_GH127_C"/>
</dbReference>
<accession>U4TK90</accession>
<dbReference type="Proteomes" id="UP000030647">
    <property type="component" value="Unassembled WGS sequence"/>
</dbReference>
<protein>
    <recommendedName>
        <fullName evidence="6">Glycoside hydrolase family 127 protein</fullName>
    </recommendedName>
</protein>
<dbReference type="STRING" id="1231336.L248_2941"/>
<evidence type="ECO:0000259" key="1">
    <source>
        <dbReference type="Pfam" id="PF07944"/>
    </source>
</evidence>
<dbReference type="AlphaFoldDB" id="U4TK90"/>
<evidence type="ECO:0000259" key="2">
    <source>
        <dbReference type="Pfam" id="PF20736"/>
    </source>
</evidence>
<evidence type="ECO:0000313" key="4">
    <source>
        <dbReference type="EMBL" id="ERL65266.1"/>
    </source>
</evidence>
<evidence type="ECO:0008006" key="6">
    <source>
        <dbReference type="Google" id="ProtNLM"/>
    </source>
</evidence>
<dbReference type="RefSeq" id="WP_022529526.1">
    <property type="nucleotide sequence ID" value="NZ_KI271588.1"/>
</dbReference>
<dbReference type="Pfam" id="PF20736">
    <property type="entry name" value="Glyco_hydro127M"/>
    <property type="match status" value="1"/>
</dbReference>
<dbReference type="HOGENOM" id="CLU_013148_3_1_9"/>
<dbReference type="Pfam" id="PF07944">
    <property type="entry name" value="Beta-AFase-like_GH127_cat"/>
    <property type="match status" value="1"/>
</dbReference>
<dbReference type="GO" id="GO:0005975">
    <property type="term" value="P:carbohydrate metabolic process"/>
    <property type="evidence" value="ECO:0007669"/>
    <property type="project" value="InterPro"/>
</dbReference>
<name>U4TK90_9LACO</name>
<dbReference type="SUPFAM" id="SSF48208">
    <property type="entry name" value="Six-hairpin glycosidases"/>
    <property type="match status" value="1"/>
</dbReference>
<dbReference type="InterPro" id="IPR012878">
    <property type="entry name" value="Beta-AFase-like_GH127_cat"/>
</dbReference>
<gene>
    <name evidence="4" type="ORF">L248_2941</name>
</gene>
<evidence type="ECO:0000313" key="5">
    <source>
        <dbReference type="Proteomes" id="UP000030647"/>
    </source>
</evidence>
<proteinExistence type="predicted"/>
<feature type="domain" description="Non-reducing end beta-L-arabinofuranosidase-like GH127 C-terminal" evidence="3">
    <location>
        <begin position="543"/>
        <end position="656"/>
    </location>
</feature>
<dbReference type="InterPro" id="IPR049174">
    <property type="entry name" value="Beta-AFase-like"/>
</dbReference>
<keyword evidence="5" id="KW-1185">Reference proteome</keyword>
<dbReference type="OrthoDB" id="9757939at2"/>